<accession>A0A517WLX5</accession>
<reference evidence="1 2" key="1">
    <citation type="submission" date="2019-02" db="EMBL/GenBank/DDBJ databases">
        <title>Deep-cultivation of Planctomycetes and their phenomic and genomic characterization uncovers novel biology.</title>
        <authorList>
            <person name="Wiegand S."/>
            <person name="Jogler M."/>
            <person name="Boedeker C."/>
            <person name="Pinto D."/>
            <person name="Vollmers J."/>
            <person name="Rivas-Marin E."/>
            <person name="Kohn T."/>
            <person name="Peeters S.H."/>
            <person name="Heuer A."/>
            <person name="Rast P."/>
            <person name="Oberbeckmann S."/>
            <person name="Bunk B."/>
            <person name="Jeske O."/>
            <person name="Meyerdierks A."/>
            <person name="Storesund J.E."/>
            <person name="Kallscheuer N."/>
            <person name="Luecker S."/>
            <person name="Lage O.M."/>
            <person name="Pohl T."/>
            <person name="Merkel B.J."/>
            <person name="Hornburger P."/>
            <person name="Mueller R.-W."/>
            <person name="Bruemmer F."/>
            <person name="Labrenz M."/>
            <person name="Spormann A.M."/>
            <person name="Op den Camp H."/>
            <person name="Overmann J."/>
            <person name="Amann R."/>
            <person name="Jetten M.S.M."/>
            <person name="Mascher T."/>
            <person name="Medema M.H."/>
            <person name="Devos D.P."/>
            <person name="Kaster A.-K."/>
            <person name="Ovreas L."/>
            <person name="Rohde M."/>
            <person name="Galperin M.Y."/>
            <person name="Jogler C."/>
        </authorList>
    </citation>
    <scope>NUCLEOTIDE SEQUENCE [LARGE SCALE GENOMIC DNA]</scope>
    <source>
        <strain evidence="1 2">V6</strain>
    </source>
</reference>
<evidence type="ECO:0000313" key="2">
    <source>
        <dbReference type="Proteomes" id="UP000320722"/>
    </source>
</evidence>
<evidence type="ECO:0000313" key="1">
    <source>
        <dbReference type="EMBL" id="QDU06243.1"/>
    </source>
</evidence>
<proteinExistence type="predicted"/>
<dbReference type="AlphaFoldDB" id="A0A517WLX5"/>
<dbReference type="EMBL" id="CP036347">
    <property type="protein sequence ID" value="QDU06243.1"/>
    <property type="molecule type" value="Genomic_DNA"/>
</dbReference>
<gene>
    <name evidence="1" type="ORF">V6x_59950</name>
</gene>
<protein>
    <submittedName>
        <fullName evidence="1">Uncharacterized protein</fullName>
    </submittedName>
</protein>
<dbReference type="Proteomes" id="UP000320722">
    <property type="component" value="Chromosome"/>
</dbReference>
<name>A0A517WLX5_9PLAN</name>
<sequence length="88" mass="10202">MPDRSPNEIILKIPIYSSSHSRHILQLVKAPFYGDELRSETDKERLCSPYSRRLCVYWAACQAVSLFKMRHFTLRNLSAVHLVSPRGL</sequence>
<organism evidence="1 2">
    <name type="scientific">Gimesia chilikensis</name>
    <dbReference type="NCBI Taxonomy" id="2605989"/>
    <lineage>
        <taxon>Bacteria</taxon>
        <taxon>Pseudomonadati</taxon>
        <taxon>Planctomycetota</taxon>
        <taxon>Planctomycetia</taxon>
        <taxon>Planctomycetales</taxon>
        <taxon>Planctomycetaceae</taxon>
        <taxon>Gimesia</taxon>
    </lineage>
</organism>